<dbReference type="PANTHER" id="PTHR43726">
    <property type="entry name" value="3-METHYLORNITHINE SYNTHASE"/>
    <property type="match status" value="1"/>
</dbReference>
<dbReference type="SFLD" id="SFLDG01280">
    <property type="entry name" value="HydE/PylB-like"/>
    <property type="match status" value="1"/>
</dbReference>
<dbReference type="PROSITE" id="PS51918">
    <property type="entry name" value="RADICAL_SAM"/>
    <property type="match status" value="1"/>
</dbReference>
<dbReference type="GO" id="GO:0016740">
    <property type="term" value="F:transferase activity"/>
    <property type="evidence" value="ECO:0007669"/>
    <property type="project" value="TreeGrafter"/>
</dbReference>
<protein>
    <submittedName>
        <fullName evidence="8">[FeFe] hydrogenase H-cluster radical SAM maturase HydE</fullName>
    </submittedName>
</protein>
<evidence type="ECO:0000313" key="8">
    <source>
        <dbReference type="EMBL" id="GFM37246.1"/>
    </source>
</evidence>
<evidence type="ECO:0000259" key="7">
    <source>
        <dbReference type="PROSITE" id="PS51918"/>
    </source>
</evidence>
<evidence type="ECO:0000256" key="4">
    <source>
        <dbReference type="ARBA" id="ARBA00023004"/>
    </source>
</evidence>
<gene>
    <name evidence="8" type="primary">hydE</name>
    <name evidence="8" type="ORF">DSM19430T_19300</name>
</gene>
<keyword evidence="5" id="KW-0411">Iron-sulfur</keyword>
<dbReference type="GO" id="GO:0046872">
    <property type="term" value="F:metal ion binding"/>
    <property type="evidence" value="ECO:0007669"/>
    <property type="project" value="UniProtKB-KW"/>
</dbReference>
<evidence type="ECO:0000256" key="3">
    <source>
        <dbReference type="ARBA" id="ARBA00022723"/>
    </source>
</evidence>
<organism evidence="8 9">
    <name type="scientific">Desulfovibrio psychrotolerans</name>
    <dbReference type="NCBI Taxonomy" id="415242"/>
    <lineage>
        <taxon>Bacteria</taxon>
        <taxon>Pseudomonadati</taxon>
        <taxon>Thermodesulfobacteriota</taxon>
        <taxon>Desulfovibrionia</taxon>
        <taxon>Desulfovibrionales</taxon>
        <taxon>Desulfovibrionaceae</taxon>
        <taxon>Desulfovibrio</taxon>
    </lineage>
</organism>
<dbReference type="Gene3D" id="3.20.20.70">
    <property type="entry name" value="Aldolase class I"/>
    <property type="match status" value="1"/>
</dbReference>
<feature type="compositionally biased region" description="Polar residues" evidence="6">
    <location>
        <begin position="270"/>
        <end position="288"/>
    </location>
</feature>
<dbReference type="Proteomes" id="UP000503820">
    <property type="component" value="Unassembled WGS sequence"/>
</dbReference>
<dbReference type="InterPro" id="IPR007197">
    <property type="entry name" value="rSAM"/>
</dbReference>
<proteinExistence type="predicted"/>
<reference evidence="8 9" key="1">
    <citation type="submission" date="2020-05" db="EMBL/GenBank/DDBJ databases">
        <title>Draft genome sequence of Desulfovibrio psychrotolerans JS1T.</title>
        <authorList>
            <person name="Ueno A."/>
            <person name="Tamazawa S."/>
            <person name="Tamamura S."/>
            <person name="Murakami T."/>
            <person name="Kiyama T."/>
            <person name="Inomata H."/>
            <person name="Amano Y."/>
            <person name="Miyakawa K."/>
            <person name="Tamaki H."/>
            <person name="Naganuma T."/>
            <person name="Kaneko K."/>
        </authorList>
    </citation>
    <scope>NUCLEOTIDE SEQUENCE [LARGE SCALE GENOMIC DNA]</scope>
    <source>
        <strain evidence="8 9">JS1</strain>
    </source>
</reference>
<dbReference type="InterPro" id="IPR006638">
    <property type="entry name" value="Elp3/MiaA/NifB-like_rSAM"/>
</dbReference>
<dbReference type="InterPro" id="IPR058240">
    <property type="entry name" value="rSAM_sf"/>
</dbReference>
<dbReference type="EMBL" id="BLVP01000008">
    <property type="protein sequence ID" value="GFM37246.1"/>
    <property type="molecule type" value="Genomic_DNA"/>
</dbReference>
<sequence>MSDNTALTEHDIVHALCAPDAASLYSAARALADDVFGRQVFLRGVVEFANHCRRNCLYCGLRAANTDVERFRLDDEEILHAVSFAAAHGMGTVVLQSGEEAQGDVRRVGALVREIKRRHNVAVTLSLGDYAEDHYRYWRDCGADRYLLKVETTDDALHARMRPGTTVTERLARVETLQRLGYETGSGVISGLPGMTPRILARDILRLSAMGLEMIAVGPFIPHPGTPLGAERAAVDIEQALRATALLRLLNPGANIPATSALDSACPPQDSGTQYPVSDTRLNNQDSAHSPYGKGGREQGLAAGANVVMPSVTPERVRRNYAIYPGKNTVQCSVTEAVRQLKLRLEHAGYQPSDAIGASLSGRFRAADPMQGCKAAQTIRAAATPSGNPSGHFADNAHTHSTTPVPGTEQFSKEPA</sequence>
<accession>A0A7J0BU53</accession>
<dbReference type="PANTHER" id="PTHR43726:SF1">
    <property type="entry name" value="BIOTIN SYNTHASE"/>
    <property type="match status" value="1"/>
</dbReference>
<evidence type="ECO:0000256" key="2">
    <source>
        <dbReference type="ARBA" id="ARBA00022691"/>
    </source>
</evidence>
<evidence type="ECO:0000256" key="5">
    <source>
        <dbReference type="ARBA" id="ARBA00023014"/>
    </source>
</evidence>
<dbReference type="CDD" id="cd01335">
    <property type="entry name" value="Radical_SAM"/>
    <property type="match status" value="1"/>
</dbReference>
<feature type="region of interest" description="Disordered" evidence="6">
    <location>
        <begin position="380"/>
        <end position="416"/>
    </location>
</feature>
<comment type="caution">
    <text evidence="8">The sequence shown here is derived from an EMBL/GenBank/DDBJ whole genome shotgun (WGS) entry which is preliminary data.</text>
</comment>
<keyword evidence="4" id="KW-0408">Iron</keyword>
<keyword evidence="9" id="KW-1185">Reference proteome</keyword>
<dbReference type="Pfam" id="PF04055">
    <property type="entry name" value="Radical_SAM"/>
    <property type="match status" value="1"/>
</dbReference>
<evidence type="ECO:0000256" key="1">
    <source>
        <dbReference type="ARBA" id="ARBA00001966"/>
    </source>
</evidence>
<dbReference type="SFLD" id="SFLDG01082">
    <property type="entry name" value="B12-binding_domain_containing"/>
    <property type="match status" value="1"/>
</dbReference>
<evidence type="ECO:0000313" key="9">
    <source>
        <dbReference type="Proteomes" id="UP000503820"/>
    </source>
</evidence>
<keyword evidence="3" id="KW-0479">Metal-binding</keyword>
<dbReference type="InterPro" id="IPR013785">
    <property type="entry name" value="Aldolase_TIM"/>
</dbReference>
<dbReference type="GO" id="GO:0051536">
    <property type="term" value="F:iron-sulfur cluster binding"/>
    <property type="evidence" value="ECO:0007669"/>
    <property type="project" value="UniProtKB-KW"/>
</dbReference>
<keyword evidence="2" id="KW-0949">S-adenosyl-L-methionine</keyword>
<dbReference type="SMART" id="SM00729">
    <property type="entry name" value="Elp3"/>
    <property type="match status" value="1"/>
</dbReference>
<dbReference type="SFLD" id="SFLDG01060">
    <property type="entry name" value="BATS_domain_containing"/>
    <property type="match status" value="1"/>
</dbReference>
<dbReference type="SFLD" id="SFLDS00029">
    <property type="entry name" value="Radical_SAM"/>
    <property type="match status" value="1"/>
</dbReference>
<dbReference type="RefSeq" id="WP_243451336.1">
    <property type="nucleotide sequence ID" value="NZ_BLVP01000008.1"/>
</dbReference>
<feature type="domain" description="Radical SAM core" evidence="7">
    <location>
        <begin position="38"/>
        <end position="259"/>
    </location>
</feature>
<evidence type="ECO:0000256" key="6">
    <source>
        <dbReference type="SAM" id="MobiDB-lite"/>
    </source>
</evidence>
<dbReference type="AlphaFoldDB" id="A0A7J0BU53"/>
<feature type="region of interest" description="Disordered" evidence="6">
    <location>
        <begin position="260"/>
        <end position="299"/>
    </location>
</feature>
<comment type="cofactor">
    <cofactor evidence="1">
        <name>[4Fe-4S] cluster</name>
        <dbReference type="ChEBI" id="CHEBI:49883"/>
    </cofactor>
</comment>
<dbReference type="SUPFAM" id="SSF102114">
    <property type="entry name" value="Radical SAM enzymes"/>
    <property type="match status" value="1"/>
</dbReference>
<dbReference type="InterPro" id="IPR034422">
    <property type="entry name" value="HydE/PylB-like"/>
</dbReference>
<name>A0A7J0BU53_9BACT</name>